<evidence type="ECO:0000256" key="9">
    <source>
        <dbReference type="ARBA" id="ARBA00032766"/>
    </source>
</evidence>
<evidence type="ECO:0000313" key="12">
    <source>
        <dbReference type="Proteomes" id="UP000485058"/>
    </source>
</evidence>
<name>A0A699Z2B7_HAELA</name>
<dbReference type="GO" id="GO:0005968">
    <property type="term" value="C:Rab-protein geranylgeranyltransferase complex"/>
    <property type="evidence" value="ECO:0007669"/>
    <property type="project" value="TreeGrafter"/>
</dbReference>
<dbReference type="Proteomes" id="UP000485058">
    <property type="component" value="Unassembled WGS sequence"/>
</dbReference>
<comment type="cofactor">
    <cofactor evidence="1">
        <name>Zn(2+)</name>
        <dbReference type="ChEBI" id="CHEBI:29105"/>
    </cofactor>
</comment>
<dbReference type="PANTHER" id="PTHR11774">
    <property type="entry name" value="GERANYLGERANYL TRANSFERASE TYPE BETA SUBUNIT"/>
    <property type="match status" value="1"/>
</dbReference>
<comment type="caution">
    <text evidence="11">The sequence shown here is derived from an EMBL/GenBank/DDBJ whole genome shotgun (WGS) entry which is preliminary data.</text>
</comment>
<evidence type="ECO:0000256" key="1">
    <source>
        <dbReference type="ARBA" id="ARBA00001947"/>
    </source>
</evidence>
<evidence type="ECO:0000256" key="2">
    <source>
        <dbReference type="ARBA" id="ARBA00010497"/>
    </source>
</evidence>
<organism evidence="11 12">
    <name type="scientific">Haematococcus lacustris</name>
    <name type="common">Green alga</name>
    <name type="synonym">Haematococcus pluvialis</name>
    <dbReference type="NCBI Taxonomy" id="44745"/>
    <lineage>
        <taxon>Eukaryota</taxon>
        <taxon>Viridiplantae</taxon>
        <taxon>Chlorophyta</taxon>
        <taxon>core chlorophytes</taxon>
        <taxon>Chlorophyceae</taxon>
        <taxon>CS clade</taxon>
        <taxon>Chlamydomonadales</taxon>
        <taxon>Haematococcaceae</taxon>
        <taxon>Haematococcus</taxon>
    </lineage>
</organism>
<keyword evidence="3" id="KW-0637">Prenyltransferase</keyword>
<evidence type="ECO:0000256" key="8">
    <source>
        <dbReference type="ARBA" id="ARBA00030816"/>
    </source>
</evidence>
<feature type="domain" description="Prenyltransferase alpha-alpha toroid" evidence="10">
    <location>
        <begin position="118"/>
        <end position="161"/>
    </location>
</feature>
<accession>A0A699Z2B7</accession>
<keyword evidence="12" id="KW-1185">Reference proteome</keyword>
<dbReference type="InterPro" id="IPR001330">
    <property type="entry name" value="Prenyltrans"/>
</dbReference>
<dbReference type="InterPro" id="IPR008930">
    <property type="entry name" value="Terpenoid_cyclase/PrenylTrfase"/>
</dbReference>
<evidence type="ECO:0000256" key="5">
    <source>
        <dbReference type="ARBA" id="ARBA00022723"/>
    </source>
</evidence>
<evidence type="ECO:0000256" key="7">
    <source>
        <dbReference type="ARBA" id="ARBA00022833"/>
    </source>
</evidence>
<evidence type="ECO:0000259" key="10">
    <source>
        <dbReference type="Pfam" id="PF00432"/>
    </source>
</evidence>
<keyword evidence="6" id="KW-0677">Repeat</keyword>
<reference evidence="11 12" key="1">
    <citation type="submission" date="2020-02" db="EMBL/GenBank/DDBJ databases">
        <title>Draft genome sequence of Haematococcus lacustris strain NIES-144.</title>
        <authorList>
            <person name="Morimoto D."/>
            <person name="Nakagawa S."/>
            <person name="Yoshida T."/>
            <person name="Sawayama S."/>
        </authorList>
    </citation>
    <scope>NUCLEOTIDE SEQUENCE [LARGE SCALE GENOMIC DNA]</scope>
    <source>
        <strain evidence="11 12">NIES-144</strain>
    </source>
</reference>
<dbReference type="Pfam" id="PF00432">
    <property type="entry name" value="Prenyltrans"/>
    <property type="match status" value="2"/>
</dbReference>
<keyword evidence="5" id="KW-0479">Metal-binding</keyword>
<dbReference type="GO" id="GO:0004663">
    <property type="term" value="F:Rab geranylgeranyltransferase activity"/>
    <property type="evidence" value="ECO:0007669"/>
    <property type="project" value="TreeGrafter"/>
</dbReference>
<sequence>MGDITPDDLGCRAQLLVDKHAEYIRSFSKIWENTDKIEFVATEHFWMGGMYWGLTAMSLLGKLEDMDEAAITSWVLSCQHEGTATEVNATEAQPGSCQHPGLLDCRQALDLEAALRFIDEDDGGISDRPEDMADVYHTFFGIAALSLMGYPGLQGVDPTWALPVSVVERLKKAQEQQRAVKTNLTPADSC</sequence>
<feature type="domain" description="Prenyltransferase alpha-alpha toroid" evidence="10">
    <location>
        <begin position="15"/>
        <end position="82"/>
    </location>
</feature>
<dbReference type="GO" id="GO:0046872">
    <property type="term" value="F:metal ion binding"/>
    <property type="evidence" value="ECO:0007669"/>
    <property type="project" value="UniProtKB-KW"/>
</dbReference>
<gene>
    <name evidence="11" type="ORF">HaLaN_11957</name>
</gene>
<evidence type="ECO:0000313" key="11">
    <source>
        <dbReference type="EMBL" id="GFH15685.1"/>
    </source>
</evidence>
<keyword evidence="4" id="KW-0808">Transferase</keyword>
<dbReference type="AlphaFoldDB" id="A0A699Z2B7"/>
<evidence type="ECO:0000256" key="6">
    <source>
        <dbReference type="ARBA" id="ARBA00022737"/>
    </source>
</evidence>
<dbReference type="Gene3D" id="1.50.10.20">
    <property type="match status" value="2"/>
</dbReference>
<evidence type="ECO:0000256" key="3">
    <source>
        <dbReference type="ARBA" id="ARBA00022602"/>
    </source>
</evidence>
<comment type="similarity">
    <text evidence="2">Belongs to the protein prenyltransferase subunit beta family.</text>
</comment>
<protein>
    <recommendedName>
        <fullName evidence="8">Geranylgeranyl transferase type II subunit beta</fullName>
    </recommendedName>
    <alternativeName>
        <fullName evidence="9">Type II protein geranyl-geranyltransferase subunit beta</fullName>
    </alternativeName>
</protein>
<dbReference type="InterPro" id="IPR045089">
    <property type="entry name" value="PGGT1B-like"/>
</dbReference>
<dbReference type="PANTHER" id="PTHR11774:SF11">
    <property type="entry name" value="GERANYLGERANYL TRANSFERASE TYPE-2 SUBUNIT BETA"/>
    <property type="match status" value="1"/>
</dbReference>
<evidence type="ECO:0000256" key="4">
    <source>
        <dbReference type="ARBA" id="ARBA00022679"/>
    </source>
</evidence>
<dbReference type="EMBL" id="BLLF01000884">
    <property type="protein sequence ID" value="GFH15685.1"/>
    <property type="molecule type" value="Genomic_DNA"/>
</dbReference>
<keyword evidence="7" id="KW-0862">Zinc</keyword>
<dbReference type="SUPFAM" id="SSF48239">
    <property type="entry name" value="Terpenoid cyclases/Protein prenyltransferases"/>
    <property type="match status" value="2"/>
</dbReference>
<proteinExistence type="inferred from homology"/>